<dbReference type="SMART" id="SM00448">
    <property type="entry name" value="REC"/>
    <property type="match status" value="2"/>
</dbReference>
<dbReference type="InterPro" id="IPR050469">
    <property type="entry name" value="Diguanylate_Cyclase"/>
</dbReference>
<dbReference type="GO" id="GO:0005886">
    <property type="term" value="C:plasma membrane"/>
    <property type="evidence" value="ECO:0007669"/>
    <property type="project" value="TreeGrafter"/>
</dbReference>
<evidence type="ECO:0000259" key="6">
    <source>
        <dbReference type="PROSITE" id="PS50110"/>
    </source>
</evidence>
<evidence type="ECO:0000259" key="7">
    <source>
        <dbReference type="PROSITE" id="PS50887"/>
    </source>
</evidence>
<dbReference type="InterPro" id="IPR000160">
    <property type="entry name" value="GGDEF_dom"/>
</dbReference>
<dbReference type="CDD" id="cd01949">
    <property type="entry name" value="GGDEF"/>
    <property type="match status" value="1"/>
</dbReference>
<dbReference type="SMART" id="SM00267">
    <property type="entry name" value="GGDEF"/>
    <property type="match status" value="1"/>
</dbReference>
<dbReference type="SUPFAM" id="SSF55073">
    <property type="entry name" value="Nucleotide cyclase"/>
    <property type="match status" value="1"/>
</dbReference>
<keyword evidence="9" id="KW-1185">Reference proteome</keyword>
<keyword evidence="3" id="KW-0902">Two-component regulatory system</keyword>
<keyword evidence="5" id="KW-0597">Phosphoprotein</keyword>
<evidence type="ECO:0000313" key="8">
    <source>
        <dbReference type="EMBL" id="OWV27720.1"/>
    </source>
</evidence>
<dbReference type="PANTHER" id="PTHR45138">
    <property type="entry name" value="REGULATORY COMPONENTS OF SENSORY TRANSDUCTION SYSTEM"/>
    <property type="match status" value="1"/>
</dbReference>
<dbReference type="Pfam" id="PF01627">
    <property type="entry name" value="Hpt"/>
    <property type="match status" value="1"/>
</dbReference>
<dbReference type="InterPro" id="IPR011006">
    <property type="entry name" value="CheY-like_superfamily"/>
</dbReference>
<proteinExistence type="predicted"/>
<dbReference type="GO" id="GO:0043709">
    <property type="term" value="P:cell adhesion involved in single-species biofilm formation"/>
    <property type="evidence" value="ECO:0007669"/>
    <property type="project" value="TreeGrafter"/>
</dbReference>
<dbReference type="Pfam" id="PF00990">
    <property type="entry name" value="GGDEF"/>
    <property type="match status" value="1"/>
</dbReference>
<name>A0A246RVE0_9GAMM</name>
<dbReference type="InterPro" id="IPR008207">
    <property type="entry name" value="Sig_transdc_His_kin_Hpt_dom"/>
</dbReference>
<dbReference type="InterPro" id="IPR043128">
    <property type="entry name" value="Rev_trsase/Diguanyl_cyclase"/>
</dbReference>
<dbReference type="FunFam" id="3.30.70.270:FF:000001">
    <property type="entry name" value="Diguanylate cyclase domain protein"/>
    <property type="match status" value="1"/>
</dbReference>
<dbReference type="PROSITE" id="PS50110">
    <property type="entry name" value="RESPONSE_REGULATORY"/>
    <property type="match status" value="2"/>
</dbReference>
<dbReference type="Gene3D" id="3.40.50.2300">
    <property type="match status" value="2"/>
</dbReference>
<dbReference type="Gene3D" id="1.20.120.160">
    <property type="entry name" value="HPT domain"/>
    <property type="match status" value="1"/>
</dbReference>
<organism evidence="8 9">
    <name type="scientific">Halomonas campaniensis</name>
    <dbReference type="NCBI Taxonomy" id="213554"/>
    <lineage>
        <taxon>Bacteria</taxon>
        <taxon>Pseudomonadati</taxon>
        <taxon>Pseudomonadota</taxon>
        <taxon>Gammaproteobacteria</taxon>
        <taxon>Oceanospirillales</taxon>
        <taxon>Halomonadaceae</taxon>
        <taxon>Halomonas</taxon>
    </lineage>
</organism>
<evidence type="ECO:0000256" key="1">
    <source>
        <dbReference type="ARBA" id="ARBA00001946"/>
    </source>
</evidence>
<feature type="domain" description="GGDEF" evidence="7">
    <location>
        <begin position="416"/>
        <end position="550"/>
    </location>
</feature>
<dbReference type="GO" id="GO:1902201">
    <property type="term" value="P:negative regulation of bacterial-type flagellum-dependent cell motility"/>
    <property type="evidence" value="ECO:0007669"/>
    <property type="project" value="TreeGrafter"/>
</dbReference>
<dbReference type="RefSeq" id="WP_088702135.1">
    <property type="nucleotide sequence ID" value="NZ_JPUA01000049.1"/>
</dbReference>
<comment type="caution">
    <text evidence="8">The sequence shown here is derived from an EMBL/GenBank/DDBJ whole genome shotgun (WGS) entry which is preliminary data.</text>
</comment>
<evidence type="ECO:0000256" key="3">
    <source>
        <dbReference type="ARBA" id="ARBA00023012"/>
    </source>
</evidence>
<feature type="domain" description="Response regulatory" evidence="6">
    <location>
        <begin position="134"/>
        <end position="251"/>
    </location>
</feature>
<dbReference type="SUPFAM" id="SSF52172">
    <property type="entry name" value="CheY-like"/>
    <property type="match status" value="2"/>
</dbReference>
<dbReference type="NCBIfam" id="TIGR00254">
    <property type="entry name" value="GGDEF"/>
    <property type="match status" value="1"/>
</dbReference>
<dbReference type="CDD" id="cd00156">
    <property type="entry name" value="REC"/>
    <property type="match status" value="1"/>
</dbReference>
<feature type="modified residue" description="4-aspartylphosphate" evidence="5">
    <location>
        <position position="182"/>
    </location>
</feature>
<dbReference type="Gene3D" id="3.30.70.270">
    <property type="match status" value="1"/>
</dbReference>
<dbReference type="AlphaFoldDB" id="A0A246RVE0"/>
<dbReference type="GO" id="GO:0004672">
    <property type="term" value="F:protein kinase activity"/>
    <property type="evidence" value="ECO:0007669"/>
    <property type="project" value="UniProtKB-ARBA"/>
</dbReference>
<dbReference type="GO" id="GO:0052621">
    <property type="term" value="F:diguanylate cyclase activity"/>
    <property type="evidence" value="ECO:0007669"/>
    <property type="project" value="UniProtKB-EC"/>
</dbReference>
<dbReference type="InterPro" id="IPR001789">
    <property type="entry name" value="Sig_transdc_resp-reg_receiver"/>
</dbReference>
<evidence type="ECO:0000256" key="2">
    <source>
        <dbReference type="ARBA" id="ARBA00012528"/>
    </source>
</evidence>
<feature type="modified residue" description="4-aspartylphosphate" evidence="5">
    <location>
        <position position="309"/>
    </location>
</feature>
<dbReference type="PROSITE" id="PS50887">
    <property type="entry name" value="GGDEF"/>
    <property type="match status" value="1"/>
</dbReference>
<dbReference type="InterPro" id="IPR036641">
    <property type="entry name" value="HPT_dom_sf"/>
</dbReference>
<dbReference type="GO" id="GO:0000160">
    <property type="term" value="P:phosphorelay signal transduction system"/>
    <property type="evidence" value="ECO:0007669"/>
    <property type="project" value="UniProtKB-KW"/>
</dbReference>
<dbReference type="EMBL" id="JPUA01000049">
    <property type="protein sequence ID" value="OWV27720.1"/>
    <property type="molecule type" value="Genomic_DNA"/>
</dbReference>
<gene>
    <name evidence="8" type="ORF">JI62_21455</name>
</gene>
<dbReference type="OrthoDB" id="9812260at2"/>
<evidence type="ECO:0000256" key="5">
    <source>
        <dbReference type="PROSITE-ProRule" id="PRU00169"/>
    </source>
</evidence>
<comment type="catalytic activity">
    <reaction evidence="4">
        <text>2 GTP = 3',3'-c-di-GMP + 2 diphosphate</text>
        <dbReference type="Rhea" id="RHEA:24898"/>
        <dbReference type="ChEBI" id="CHEBI:33019"/>
        <dbReference type="ChEBI" id="CHEBI:37565"/>
        <dbReference type="ChEBI" id="CHEBI:58805"/>
        <dbReference type="EC" id="2.7.7.65"/>
    </reaction>
</comment>
<dbReference type="PANTHER" id="PTHR45138:SF9">
    <property type="entry name" value="DIGUANYLATE CYCLASE DGCM-RELATED"/>
    <property type="match status" value="1"/>
</dbReference>
<comment type="cofactor">
    <cofactor evidence="1">
        <name>Mg(2+)</name>
        <dbReference type="ChEBI" id="CHEBI:18420"/>
    </cofactor>
</comment>
<dbReference type="EC" id="2.7.7.65" evidence="2"/>
<dbReference type="Proteomes" id="UP000197334">
    <property type="component" value="Unassembled WGS sequence"/>
</dbReference>
<dbReference type="InterPro" id="IPR029787">
    <property type="entry name" value="Nucleotide_cyclase"/>
</dbReference>
<evidence type="ECO:0000313" key="9">
    <source>
        <dbReference type="Proteomes" id="UP000197334"/>
    </source>
</evidence>
<evidence type="ECO:0000256" key="4">
    <source>
        <dbReference type="ARBA" id="ARBA00034247"/>
    </source>
</evidence>
<feature type="domain" description="Response regulatory" evidence="6">
    <location>
        <begin position="260"/>
        <end position="376"/>
    </location>
</feature>
<accession>A0A246RVE0</accession>
<reference evidence="8 9" key="1">
    <citation type="submission" date="2014-08" db="EMBL/GenBank/DDBJ databases">
        <title>Draft genome sequence of a novel L-asparaginase producing marine bacterium, Halomonas campaniensis.</title>
        <authorList>
            <person name="Sundarakrishnan B."/>
            <person name="Moushumi Priya A."/>
            <person name="Raman G."/>
            <person name="Sakthivel N."/>
            <person name="Park S."/>
            <person name="Jayachandran S."/>
        </authorList>
    </citation>
    <scope>NUCLEOTIDE SEQUENCE [LARGE SCALE GENOMIC DNA]</scope>
    <source>
        <strain evidence="8 9">SK03</strain>
    </source>
</reference>
<sequence>MAESTNHQTFVARLEKLAAAYSKRLADDFNHLTILAGQLEEDPTCTQSLQQLHAALHSLAGSAGTFGFVQLGRQAREQELQVATTLEQPCNDKQPLPVFEWIIALQKALKTDESKKSAVRIETSRIESVGGEPVIWLVERDSMLAEYMVQQLHSFGFHIRHLRDAEALAHEKGSLPDLLLIDHRASHLEALRANPVAFWQQHLKDFTCPVLFTGSEESFTARLNALRSGGQSYFVKPLDMINLASHMAQLIKTKDTVPERVMIVEDDKELAQQLQRVLEEASMHVAVLDRADTLFEAMHDVNPELILMDLWLPDVTGTEMAALLRQVEQWSQVPIVYLSSQSNSELRDQALLKGGDAFLEKPIDPDLLINLCRSRVKQRRKLEDTQNRDSLTGLLKHASIKEALDYQWQLTQRKPQPFSVVMLDIDHFKAVNDTYGHALGDVVIAAVGTLLRQRFRSTDRLGRYGGEEFTLVLIDCTAEHAERMVNNLREDFAAIQFTGGGNPFSCTLSAGVVDNQHFPDDIAESLLNRADQALYQAKKSGRNRVCLATD</sequence>
<dbReference type="SUPFAM" id="SSF47226">
    <property type="entry name" value="Histidine-containing phosphotransfer domain, HPT domain"/>
    <property type="match status" value="1"/>
</dbReference>
<dbReference type="Pfam" id="PF00072">
    <property type="entry name" value="Response_reg"/>
    <property type="match status" value="1"/>
</dbReference>
<protein>
    <recommendedName>
        <fullName evidence="2">diguanylate cyclase</fullName>
        <ecNumber evidence="2">2.7.7.65</ecNumber>
    </recommendedName>
</protein>